<evidence type="ECO:0000256" key="2">
    <source>
        <dbReference type="ARBA" id="ARBA00004286"/>
    </source>
</evidence>
<feature type="domain" description="BRCT" evidence="16">
    <location>
        <begin position="1005"/>
        <end position="1090"/>
    </location>
</feature>
<feature type="region of interest" description="Disordered" evidence="14">
    <location>
        <begin position="606"/>
        <end position="712"/>
    </location>
</feature>
<feature type="compositionally biased region" description="Acidic residues" evidence="14">
    <location>
        <begin position="825"/>
        <end position="834"/>
    </location>
</feature>
<dbReference type="GO" id="GO:0005694">
    <property type="term" value="C:chromosome"/>
    <property type="evidence" value="ECO:0007669"/>
    <property type="project" value="UniProtKB-SubCell"/>
</dbReference>
<dbReference type="PROSITE" id="PS00518">
    <property type="entry name" value="ZF_RING_1"/>
    <property type="match status" value="1"/>
</dbReference>
<proteinExistence type="predicted"/>
<evidence type="ECO:0000256" key="10">
    <source>
        <dbReference type="ARBA" id="ARBA00023242"/>
    </source>
</evidence>
<dbReference type="GeneTree" id="ENSGT00440000034289"/>
<dbReference type="STRING" id="32507.ENSNBRP00000022716"/>
<evidence type="ECO:0000256" key="1">
    <source>
        <dbReference type="ARBA" id="ARBA00004123"/>
    </source>
</evidence>
<feature type="region of interest" description="Disordered" evidence="14">
    <location>
        <begin position="555"/>
        <end position="590"/>
    </location>
</feature>
<dbReference type="AlphaFoldDB" id="A0A3Q4HL20"/>
<keyword evidence="7 13" id="KW-0863">Zinc-finger</keyword>
<feature type="region of interest" description="Disordered" evidence="14">
    <location>
        <begin position="793"/>
        <end position="850"/>
    </location>
</feature>
<evidence type="ECO:0000313" key="17">
    <source>
        <dbReference type="Ensembl" id="ENSNBRP00000022716.1"/>
    </source>
</evidence>
<dbReference type="GO" id="GO:0004842">
    <property type="term" value="F:ubiquitin-protein transferase activity"/>
    <property type="evidence" value="ECO:0007669"/>
    <property type="project" value="TreeGrafter"/>
</dbReference>
<feature type="region of interest" description="Disordered" evidence="14">
    <location>
        <begin position="318"/>
        <end position="404"/>
    </location>
</feature>
<protein>
    <recommendedName>
        <fullName evidence="12">RING-type E3 ubiquitin transferase BRCA1</fullName>
    </recommendedName>
</protein>
<evidence type="ECO:0000256" key="9">
    <source>
        <dbReference type="ARBA" id="ARBA00023204"/>
    </source>
</evidence>
<dbReference type="CDD" id="cd17735">
    <property type="entry name" value="BRCT_BRCA1_rpt1"/>
    <property type="match status" value="1"/>
</dbReference>
<feature type="domain" description="BRCT" evidence="16">
    <location>
        <begin position="1111"/>
        <end position="1204"/>
    </location>
</feature>
<dbReference type="GO" id="GO:0008270">
    <property type="term" value="F:zinc ion binding"/>
    <property type="evidence" value="ECO:0007669"/>
    <property type="project" value="UniProtKB-KW"/>
</dbReference>
<feature type="compositionally biased region" description="Basic and acidic residues" evidence="14">
    <location>
        <begin position="612"/>
        <end position="642"/>
    </location>
</feature>
<dbReference type="PANTHER" id="PTHR13763">
    <property type="entry name" value="BREAST CANCER TYPE 1 SUSCEPTIBILITY PROTEIN BRCA1"/>
    <property type="match status" value="1"/>
</dbReference>
<accession>A0A3Q4HL20</accession>
<feature type="compositionally biased region" description="Polar residues" evidence="14">
    <location>
        <begin position="964"/>
        <end position="985"/>
    </location>
</feature>
<name>A0A3Q4HL20_NEOBR</name>
<feature type="compositionally biased region" description="Polar residues" evidence="14">
    <location>
        <begin position="795"/>
        <end position="810"/>
    </location>
</feature>
<evidence type="ECO:0000256" key="4">
    <source>
        <dbReference type="ARBA" id="ARBA00022723"/>
    </source>
</evidence>
<feature type="compositionally biased region" description="Polar residues" evidence="14">
    <location>
        <begin position="148"/>
        <end position="162"/>
    </location>
</feature>
<evidence type="ECO:0000256" key="11">
    <source>
        <dbReference type="ARBA" id="ARBA00023306"/>
    </source>
</evidence>
<dbReference type="PANTHER" id="PTHR13763:SF0">
    <property type="entry name" value="BREAST CANCER TYPE 1 SUSCEPTIBILITY PROTEIN"/>
    <property type="match status" value="1"/>
</dbReference>
<dbReference type="GO" id="GO:0031436">
    <property type="term" value="C:BRCA1-BARD1 complex"/>
    <property type="evidence" value="ECO:0007669"/>
    <property type="project" value="TreeGrafter"/>
</dbReference>
<dbReference type="GO" id="GO:0070531">
    <property type="term" value="C:BRCA1-A complex"/>
    <property type="evidence" value="ECO:0007669"/>
    <property type="project" value="TreeGrafter"/>
</dbReference>
<dbReference type="Gene3D" id="3.30.40.10">
    <property type="entry name" value="Zinc/RING finger domain, C3HC4 (zinc finger)"/>
    <property type="match status" value="1"/>
</dbReference>
<dbReference type="InterPro" id="IPR018957">
    <property type="entry name" value="Znf_C3HC4_RING-type"/>
</dbReference>
<dbReference type="PIRSF" id="PIRSF001734">
    <property type="entry name" value="BRCA1"/>
    <property type="match status" value="1"/>
</dbReference>
<keyword evidence="10" id="KW-0539">Nucleus</keyword>
<evidence type="ECO:0000259" key="15">
    <source>
        <dbReference type="PROSITE" id="PS50089"/>
    </source>
</evidence>
<dbReference type="GO" id="GO:0007095">
    <property type="term" value="P:mitotic G2 DNA damage checkpoint signaling"/>
    <property type="evidence" value="ECO:0007669"/>
    <property type="project" value="TreeGrafter"/>
</dbReference>
<dbReference type="InterPro" id="IPR036420">
    <property type="entry name" value="BRCT_dom_sf"/>
</dbReference>
<dbReference type="PROSITE" id="PS50089">
    <property type="entry name" value="ZF_RING_2"/>
    <property type="match status" value="1"/>
</dbReference>
<dbReference type="SMART" id="SM00184">
    <property type="entry name" value="RING"/>
    <property type="match status" value="1"/>
</dbReference>
<keyword evidence="6" id="KW-0227">DNA damage</keyword>
<organism evidence="17 18">
    <name type="scientific">Neolamprologus brichardi</name>
    <name type="common">Fairy cichlid</name>
    <name type="synonym">Lamprologus brichardi</name>
    <dbReference type="NCBI Taxonomy" id="32507"/>
    <lineage>
        <taxon>Eukaryota</taxon>
        <taxon>Metazoa</taxon>
        <taxon>Chordata</taxon>
        <taxon>Craniata</taxon>
        <taxon>Vertebrata</taxon>
        <taxon>Euteleostomi</taxon>
        <taxon>Actinopterygii</taxon>
        <taxon>Neopterygii</taxon>
        <taxon>Teleostei</taxon>
        <taxon>Neoteleostei</taxon>
        <taxon>Acanthomorphata</taxon>
        <taxon>Ovalentaria</taxon>
        <taxon>Cichlomorphae</taxon>
        <taxon>Cichliformes</taxon>
        <taxon>Cichlidae</taxon>
        <taxon>African cichlids</taxon>
        <taxon>Pseudocrenilabrinae</taxon>
        <taxon>Lamprologini</taxon>
        <taxon>Neolamprologus</taxon>
    </lineage>
</organism>
<evidence type="ECO:0000256" key="13">
    <source>
        <dbReference type="PROSITE-ProRule" id="PRU00175"/>
    </source>
</evidence>
<dbReference type="Pfam" id="PF00533">
    <property type="entry name" value="BRCT"/>
    <property type="match status" value="2"/>
</dbReference>
<dbReference type="OMA" id="CNVLQQV"/>
<dbReference type="Gene3D" id="3.40.50.10190">
    <property type="entry name" value="BRCT domain"/>
    <property type="match status" value="2"/>
</dbReference>
<feature type="compositionally biased region" description="Polar residues" evidence="14">
    <location>
        <begin position="555"/>
        <end position="568"/>
    </location>
</feature>
<dbReference type="SMART" id="SM00292">
    <property type="entry name" value="BRCT"/>
    <property type="match status" value="2"/>
</dbReference>
<keyword evidence="11" id="KW-0131">Cell cycle</keyword>
<keyword evidence="3" id="KW-0158">Chromosome</keyword>
<dbReference type="GO" id="GO:0043009">
    <property type="term" value="P:chordate embryonic development"/>
    <property type="evidence" value="ECO:0007669"/>
    <property type="project" value="TreeGrafter"/>
</dbReference>
<dbReference type="Proteomes" id="UP000261580">
    <property type="component" value="Unassembled WGS sequence"/>
</dbReference>
<dbReference type="InterPro" id="IPR017907">
    <property type="entry name" value="Znf_RING_CS"/>
</dbReference>
<feature type="region of interest" description="Disordered" evidence="14">
    <location>
        <begin position="215"/>
        <end position="236"/>
    </location>
</feature>
<dbReference type="FunFam" id="3.40.50.10190:FF:000006">
    <property type="entry name" value="Breast cancer type 1 susceptibility protein homolog"/>
    <property type="match status" value="1"/>
</dbReference>
<feature type="domain" description="RING-type" evidence="15">
    <location>
        <begin position="22"/>
        <end position="64"/>
    </location>
</feature>
<reference evidence="17" key="2">
    <citation type="submission" date="2025-09" db="UniProtKB">
        <authorList>
            <consortium name="Ensembl"/>
        </authorList>
    </citation>
    <scope>IDENTIFICATION</scope>
</reference>
<evidence type="ECO:0000256" key="12">
    <source>
        <dbReference type="ARBA" id="ARBA00031556"/>
    </source>
</evidence>
<evidence type="ECO:0000256" key="8">
    <source>
        <dbReference type="ARBA" id="ARBA00022833"/>
    </source>
</evidence>
<dbReference type="Pfam" id="PF00097">
    <property type="entry name" value="zf-C3HC4"/>
    <property type="match status" value="1"/>
</dbReference>
<keyword evidence="4" id="KW-0479">Metal-binding</keyword>
<keyword evidence="9" id="KW-0234">DNA repair</keyword>
<keyword evidence="18" id="KW-1185">Reference proteome</keyword>
<feature type="compositionally biased region" description="Polar residues" evidence="14">
    <location>
        <begin position="680"/>
        <end position="699"/>
    </location>
</feature>
<feature type="region of interest" description="Disordered" evidence="14">
    <location>
        <begin position="458"/>
        <end position="492"/>
    </location>
</feature>
<dbReference type="CDD" id="cd16498">
    <property type="entry name" value="RING-HC_BRCA1"/>
    <property type="match status" value="1"/>
</dbReference>
<dbReference type="InterPro" id="IPR001841">
    <property type="entry name" value="Znf_RING"/>
</dbReference>
<evidence type="ECO:0000256" key="3">
    <source>
        <dbReference type="ARBA" id="ARBA00022454"/>
    </source>
</evidence>
<dbReference type="GO" id="GO:0045944">
    <property type="term" value="P:positive regulation of transcription by RNA polymerase II"/>
    <property type="evidence" value="ECO:0007669"/>
    <property type="project" value="TreeGrafter"/>
</dbReference>
<dbReference type="Ensembl" id="ENSNBRT00000023312.1">
    <property type="protein sequence ID" value="ENSNBRP00000022716.1"/>
    <property type="gene ID" value="ENSNBRG00000017373.1"/>
</dbReference>
<evidence type="ECO:0000256" key="5">
    <source>
        <dbReference type="ARBA" id="ARBA00022737"/>
    </source>
</evidence>
<feature type="compositionally biased region" description="Acidic residues" evidence="14">
    <location>
        <begin position="576"/>
        <end position="589"/>
    </location>
</feature>
<dbReference type="InterPro" id="IPR001357">
    <property type="entry name" value="BRCT_dom"/>
</dbReference>
<feature type="compositionally biased region" description="Basic and acidic residues" evidence="14">
    <location>
        <begin position="318"/>
        <end position="334"/>
    </location>
</feature>
<feature type="compositionally biased region" description="Basic and acidic residues" evidence="14">
    <location>
        <begin position="367"/>
        <end position="380"/>
    </location>
</feature>
<keyword evidence="5" id="KW-0677">Repeat</keyword>
<reference evidence="17" key="1">
    <citation type="submission" date="2025-08" db="UniProtKB">
        <authorList>
            <consortium name="Ensembl"/>
        </authorList>
    </citation>
    <scope>IDENTIFICATION</scope>
</reference>
<feature type="compositionally biased region" description="Basic and acidic residues" evidence="14">
    <location>
        <begin position="741"/>
        <end position="755"/>
    </location>
</feature>
<dbReference type="GO" id="GO:0000724">
    <property type="term" value="P:double-strand break repair via homologous recombination"/>
    <property type="evidence" value="ECO:0007669"/>
    <property type="project" value="TreeGrafter"/>
</dbReference>
<feature type="region of interest" description="Disordered" evidence="14">
    <location>
        <begin position="129"/>
        <end position="194"/>
    </location>
</feature>
<dbReference type="SUPFAM" id="SSF57850">
    <property type="entry name" value="RING/U-box"/>
    <property type="match status" value="1"/>
</dbReference>
<dbReference type="InterPro" id="IPR013083">
    <property type="entry name" value="Znf_RING/FYVE/PHD"/>
</dbReference>
<evidence type="ECO:0000256" key="14">
    <source>
        <dbReference type="SAM" id="MobiDB-lite"/>
    </source>
</evidence>
<dbReference type="Bgee" id="ENSNBRG00000017373">
    <property type="expression patterns" value="Expressed in testis"/>
</dbReference>
<feature type="compositionally biased region" description="Basic and acidic residues" evidence="14">
    <location>
        <begin position="459"/>
        <end position="471"/>
    </location>
</feature>
<evidence type="ECO:0000256" key="7">
    <source>
        <dbReference type="ARBA" id="ARBA00022771"/>
    </source>
</evidence>
<sequence length="1204" mass="132457">MKTPNVSDVKKGISSLWETLQCPICLDLMTAPVSTKCDHQFCKFCMMKLLDKSKQNKANCPVCKSTVTKRSLQESPGFQKLVAGLQDMIQAYDLRMHVIFLYCFLSVTARNGFARLMGLEDSAPLTTENEALDSGLGDAPLTSDKKMSSPTDNGEPNASLYSSFIPDENEDQSQRKSLRKKQKKDVEPDKILDHKRKKSLEKVAEWLMKVPAEGSLELEKPDENSDDSDSCSSASTIDIRQCNSELNPKKEERAKALEEQVFGAVYRRRVNRNLSPPLKVFTEPSIAEEILKSEDASSVREENGFIGAEIDTGMHVDEFNDFPESHQNRGRDDVSSVVPDNVEQQLGRKTRKRTCNVLQQVDSDLQEQARAKSEGGEQKKTDKRKGKNTRSEKGKPSRAPKPLVLVGVQNGETSPVIRTRAEEVQVQIENYPSSEDQVTPVIKSSRRSRRLQLFAEEVQEGHKQASEKAKATEGNSSVAKQPEHANGEALDDVNKVVKSAKKNGCVYNEDIGEIENIESAERTSNLRPTEAVKELNAASGSAQLDDAAVVGPTLESDNQNRIQSQASVCKTKCTETENEEDRNDSELDTEQLLKSFKATKRKSFYLGSPDVKSSRGSDKDAIKEPEKKHEGCSGVESAEKALGDSGKSSYDFISPSNSPVQPRITVSEKRDPAAVEALISEQNCSGRFRSSPSSGLSPNKESKLDAESPPLSVVPQVVDSGLRFTAVERDELKEASQNTESRADCEDVKGIKDDAPATLKCSSVNTAEHRAVPESSFTPDDLIASPVQTIHKAEINSNDSGKVSINSSINRKPRRKRKAQRLESSSDDSGEDDRCEGTADAADRLPPACPSPDCIDSSQASVDLFGTPEECDVPVNDTSVTIESSQFSSEVLVTQQKIEMQKELVRLEKLMALVSEVLQEKESSPSKEIPPQTHQMKLEITGAGNLNAGTLPETLRVGVKDTGVSKTPSSTSAAQTQKDSSSLSDGQEDKENNSPPKDSSKAKLVLVSSGLGPNEQIMVKKFAKRVGARVVSQVTPEVTHVIMRTDEQLVCERTLKYFLGIAGRKWVLSFQWISECFKQKKVLDESPFEVRGDVVNGPNHQGPSRARTTEDSNLLMKGFSICFQGPFTDMTADKMEWMVELCGAAVVKDPLLLDGKQVRSRQLIIVQPKPESSSSTYNTTVVTRGWLLDTVATYTLQNYSSYRT</sequence>
<dbReference type="SUPFAM" id="SSF52113">
    <property type="entry name" value="BRCT domain"/>
    <property type="match status" value="2"/>
</dbReference>
<dbReference type="InterPro" id="IPR031099">
    <property type="entry name" value="BRCA1-associated"/>
</dbReference>
<dbReference type="PROSITE" id="PS50172">
    <property type="entry name" value="BRCT"/>
    <property type="match status" value="2"/>
</dbReference>
<feature type="region of interest" description="Disordered" evidence="14">
    <location>
        <begin position="961"/>
        <end position="1002"/>
    </location>
</feature>
<keyword evidence="8" id="KW-0862">Zinc</keyword>
<comment type="subcellular location">
    <subcellularLocation>
        <location evidence="2">Chromosome</location>
    </subcellularLocation>
    <subcellularLocation>
        <location evidence="1">Nucleus</location>
    </subcellularLocation>
</comment>
<evidence type="ECO:0000313" key="18">
    <source>
        <dbReference type="Proteomes" id="UP000261580"/>
    </source>
</evidence>
<evidence type="ECO:0000259" key="16">
    <source>
        <dbReference type="PROSITE" id="PS50172"/>
    </source>
</evidence>
<evidence type="ECO:0000256" key="6">
    <source>
        <dbReference type="ARBA" id="ARBA00022763"/>
    </source>
</evidence>
<feature type="region of interest" description="Disordered" evidence="14">
    <location>
        <begin position="732"/>
        <end position="757"/>
    </location>
</feature>